<protein>
    <submittedName>
        <fullName evidence="9">DUF421 domain-containing protein</fullName>
    </submittedName>
</protein>
<dbReference type="PANTHER" id="PTHR34582">
    <property type="entry name" value="UPF0702 TRANSMEMBRANE PROTEIN YCAP"/>
    <property type="match status" value="1"/>
</dbReference>
<dbReference type="Proteomes" id="UP001501243">
    <property type="component" value="Unassembled WGS sequence"/>
</dbReference>
<dbReference type="PANTHER" id="PTHR34582:SF6">
    <property type="entry name" value="UPF0702 TRANSMEMBRANE PROTEIN YCAP"/>
    <property type="match status" value="1"/>
</dbReference>
<evidence type="ECO:0000256" key="5">
    <source>
        <dbReference type="ARBA" id="ARBA00022989"/>
    </source>
</evidence>
<organism evidence="9 10">
    <name type="scientific">Hymenobacter ginsengisoli</name>
    <dbReference type="NCBI Taxonomy" id="1051626"/>
    <lineage>
        <taxon>Bacteria</taxon>
        <taxon>Pseudomonadati</taxon>
        <taxon>Bacteroidota</taxon>
        <taxon>Cytophagia</taxon>
        <taxon>Cytophagales</taxon>
        <taxon>Hymenobacteraceae</taxon>
        <taxon>Hymenobacter</taxon>
    </lineage>
</organism>
<evidence type="ECO:0000256" key="7">
    <source>
        <dbReference type="SAM" id="Phobius"/>
    </source>
</evidence>
<proteinExistence type="inferred from homology"/>
<evidence type="ECO:0000256" key="3">
    <source>
        <dbReference type="ARBA" id="ARBA00022475"/>
    </source>
</evidence>
<dbReference type="RefSeq" id="WP_208132965.1">
    <property type="nucleotide sequence ID" value="NZ_BAABGQ010000008.1"/>
</dbReference>
<dbReference type="EMBL" id="BAABGQ010000008">
    <property type="protein sequence ID" value="GAA4506375.1"/>
    <property type="molecule type" value="Genomic_DNA"/>
</dbReference>
<keyword evidence="5 7" id="KW-1133">Transmembrane helix</keyword>
<evidence type="ECO:0000313" key="10">
    <source>
        <dbReference type="Proteomes" id="UP001501243"/>
    </source>
</evidence>
<evidence type="ECO:0000256" key="2">
    <source>
        <dbReference type="ARBA" id="ARBA00006448"/>
    </source>
</evidence>
<dbReference type="Gene3D" id="3.30.240.20">
    <property type="entry name" value="bsu07140 like domains"/>
    <property type="match status" value="1"/>
</dbReference>
<comment type="subcellular location">
    <subcellularLocation>
        <location evidence="1">Cell membrane</location>
        <topology evidence="1">Multi-pass membrane protein</topology>
    </subcellularLocation>
</comment>
<dbReference type="InterPro" id="IPR007353">
    <property type="entry name" value="DUF421"/>
</dbReference>
<evidence type="ECO:0000256" key="6">
    <source>
        <dbReference type="ARBA" id="ARBA00023136"/>
    </source>
</evidence>
<keyword evidence="4 7" id="KW-0812">Transmembrane</keyword>
<evidence type="ECO:0000256" key="4">
    <source>
        <dbReference type="ARBA" id="ARBA00022692"/>
    </source>
</evidence>
<feature type="domain" description="YetF C-terminal" evidence="8">
    <location>
        <begin position="101"/>
        <end position="167"/>
    </location>
</feature>
<reference evidence="10" key="1">
    <citation type="journal article" date="2019" name="Int. J. Syst. Evol. Microbiol.">
        <title>The Global Catalogue of Microorganisms (GCM) 10K type strain sequencing project: providing services to taxonomists for standard genome sequencing and annotation.</title>
        <authorList>
            <consortium name="The Broad Institute Genomics Platform"/>
            <consortium name="The Broad Institute Genome Sequencing Center for Infectious Disease"/>
            <person name="Wu L."/>
            <person name="Ma J."/>
        </authorList>
    </citation>
    <scope>NUCLEOTIDE SEQUENCE [LARGE SCALE GENOMIC DNA]</scope>
    <source>
        <strain evidence="10">JCM 17841</strain>
    </source>
</reference>
<keyword evidence="10" id="KW-1185">Reference proteome</keyword>
<evidence type="ECO:0000259" key="8">
    <source>
        <dbReference type="Pfam" id="PF04239"/>
    </source>
</evidence>
<evidence type="ECO:0000256" key="1">
    <source>
        <dbReference type="ARBA" id="ARBA00004651"/>
    </source>
</evidence>
<comment type="caution">
    <text evidence="9">The sequence shown here is derived from an EMBL/GenBank/DDBJ whole genome shotgun (WGS) entry which is preliminary data.</text>
</comment>
<feature type="transmembrane region" description="Helical" evidence="7">
    <location>
        <begin position="17"/>
        <end position="37"/>
    </location>
</feature>
<keyword evidence="3" id="KW-1003">Cell membrane</keyword>
<name>A0ABP8QMY8_9BACT</name>
<comment type="similarity">
    <text evidence="2">Belongs to the UPF0702 family.</text>
</comment>
<keyword evidence="6 7" id="KW-0472">Membrane</keyword>
<accession>A0ABP8QMY8</accession>
<evidence type="ECO:0000313" key="9">
    <source>
        <dbReference type="EMBL" id="GAA4506375.1"/>
    </source>
</evidence>
<dbReference type="Pfam" id="PF04239">
    <property type="entry name" value="DUF421"/>
    <property type="match status" value="1"/>
</dbReference>
<dbReference type="InterPro" id="IPR023090">
    <property type="entry name" value="UPF0702_alpha/beta_dom_sf"/>
</dbReference>
<gene>
    <name evidence="9" type="ORF">GCM10023172_35570</name>
</gene>
<sequence>MSSIIELPRLLMGDTPWSFLLEVAIRMVILYLVLFTGQRLMGKRMAGQLSRTEQAALVSLAATVGLPILSPDRGLVAPLLIAAIIVLMQRLVVHWAARHPQVEHVLQANVITLVADGVLKLDALEHAVLSHERLYAQLRGENLEHLGQVRRLYMEANGTFSLVEVEENPPPGLSLVPGWDEDFRKLQPTAAGRFACCSCGWVAEAPQAPATACPKCGVDNWEPAVEAIKQS</sequence>